<evidence type="ECO:0000256" key="14">
    <source>
        <dbReference type="ARBA" id="ARBA00023136"/>
    </source>
</evidence>
<dbReference type="GO" id="GO:0030182">
    <property type="term" value="P:neuron differentiation"/>
    <property type="evidence" value="ECO:0007669"/>
    <property type="project" value="UniProtKB-ARBA"/>
</dbReference>
<dbReference type="InterPro" id="IPR000742">
    <property type="entry name" value="EGF"/>
</dbReference>
<evidence type="ECO:0000256" key="7">
    <source>
        <dbReference type="ARBA" id="ARBA00022553"/>
    </source>
</evidence>
<feature type="domain" description="Chitin-binding type-2" evidence="22">
    <location>
        <begin position="769"/>
        <end position="817"/>
    </location>
</feature>
<name>A0A8W8MEQ3_MAGGI</name>
<dbReference type="PROSITE" id="PS01186">
    <property type="entry name" value="EGF_2"/>
    <property type="match status" value="6"/>
</dbReference>
<dbReference type="Gene3D" id="2.10.25.10">
    <property type="entry name" value="Laminin"/>
    <property type="match status" value="6"/>
</dbReference>
<dbReference type="GO" id="GO:0002064">
    <property type="term" value="P:epithelial cell development"/>
    <property type="evidence" value="ECO:0007669"/>
    <property type="project" value="UniProtKB-ARBA"/>
</dbReference>
<dbReference type="InterPro" id="IPR000152">
    <property type="entry name" value="EGF-type_Asp/Asn_hydroxyl_site"/>
</dbReference>
<keyword evidence="9 19" id="KW-0732">Signal</keyword>
<dbReference type="FunFam" id="2.10.25.10:FF:000565">
    <property type="entry name" value="Predicted protein"/>
    <property type="match status" value="1"/>
</dbReference>
<feature type="disulfide bond" evidence="17">
    <location>
        <begin position="620"/>
        <end position="629"/>
    </location>
</feature>
<proteinExistence type="predicted"/>
<feature type="domain" description="Chitin-binding type-2" evidence="22">
    <location>
        <begin position="820"/>
        <end position="877"/>
    </location>
</feature>
<evidence type="ECO:0000256" key="13">
    <source>
        <dbReference type="ARBA" id="ARBA00022989"/>
    </source>
</evidence>
<evidence type="ECO:0000256" key="9">
    <source>
        <dbReference type="ARBA" id="ARBA00022729"/>
    </source>
</evidence>
<dbReference type="InterPro" id="IPR036465">
    <property type="entry name" value="vWFA_dom_sf"/>
</dbReference>
<feature type="disulfide bond" evidence="17">
    <location>
        <begin position="696"/>
        <end position="705"/>
    </location>
</feature>
<evidence type="ECO:0000256" key="12">
    <source>
        <dbReference type="ARBA" id="ARBA00022837"/>
    </source>
</evidence>
<dbReference type="GO" id="GO:0048592">
    <property type="term" value="P:eye morphogenesis"/>
    <property type="evidence" value="ECO:0007669"/>
    <property type="project" value="UniProtKB-ARBA"/>
</dbReference>
<evidence type="ECO:0000256" key="3">
    <source>
        <dbReference type="ARBA" id="ARBA00022473"/>
    </source>
</evidence>
<evidence type="ECO:0000256" key="5">
    <source>
        <dbReference type="ARBA" id="ARBA00022525"/>
    </source>
</evidence>
<dbReference type="InterPro" id="IPR002035">
    <property type="entry name" value="VWF_A"/>
</dbReference>
<dbReference type="SMART" id="SM00179">
    <property type="entry name" value="EGF_CA"/>
    <property type="match status" value="6"/>
</dbReference>
<dbReference type="FunFam" id="2.10.25.10:FF:000537">
    <property type="entry name" value="Notch 3"/>
    <property type="match status" value="1"/>
</dbReference>
<feature type="disulfide bond" evidence="17">
    <location>
        <begin position="658"/>
        <end position="667"/>
    </location>
</feature>
<dbReference type="GO" id="GO:0048871">
    <property type="term" value="P:multicellular organismal-level homeostasis"/>
    <property type="evidence" value="ECO:0007669"/>
    <property type="project" value="UniProtKB-ARBA"/>
</dbReference>
<dbReference type="PROSITE" id="PS50234">
    <property type="entry name" value="VWFA"/>
    <property type="match status" value="1"/>
</dbReference>
<evidence type="ECO:0000256" key="8">
    <source>
        <dbReference type="ARBA" id="ARBA00022692"/>
    </source>
</evidence>
<dbReference type="CDD" id="cd00054">
    <property type="entry name" value="EGF_CA"/>
    <property type="match status" value="6"/>
</dbReference>
<dbReference type="GO" id="GO:0051241">
    <property type="term" value="P:negative regulation of multicellular organismal process"/>
    <property type="evidence" value="ECO:0007669"/>
    <property type="project" value="UniProtKB-ARBA"/>
</dbReference>
<dbReference type="Proteomes" id="UP000005408">
    <property type="component" value="Unassembled WGS sequence"/>
</dbReference>
<feature type="disulfide bond" evidence="17">
    <location>
        <begin position="582"/>
        <end position="591"/>
    </location>
</feature>
<dbReference type="InterPro" id="IPR036508">
    <property type="entry name" value="Chitin-bd_dom_sf"/>
</dbReference>
<dbReference type="SUPFAM" id="SSF57625">
    <property type="entry name" value="Invertebrate chitin-binding proteins"/>
    <property type="match status" value="2"/>
</dbReference>
<feature type="domain" description="VWFA" evidence="21">
    <location>
        <begin position="186"/>
        <end position="357"/>
    </location>
</feature>
<dbReference type="FunFam" id="2.10.25.10:FF:000004">
    <property type="entry name" value="Neurogenic locus notch 1"/>
    <property type="match status" value="1"/>
</dbReference>
<dbReference type="PRINTS" id="PR00010">
    <property type="entry name" value="EGFBLOOD"/>
</dbReference>
<feature type="compositionally biased region" description="Basic and acidic residues" evidence="18">
    <location>
        <begin position="876"/>
        <end position="889"/>
    </location>
</feature>
<sequence>MDKLGACSFFLTTLLLISSTSAVDKTIENEASGSTVVEAVVNLLRARCTVSDDNFFLRRMAYAASRDGEKSDTFRKGFDGGIWQIDKQKFTITQTSKVLGNQRRGIQGNFSIDWSSITWSDLRKPLYSGIAAALYLQYIERRYATTIPTSINAQAKFWVDRFNGQLNDFLAVKNLQEVSCDMKPVDLVFVVDESGSIGRSNFLRIKNFLSDLVDQLTISSTAFRVGLVKFDMTAITEFQLDRYSQKYHIKSAIKSMDYSAGGTQISTGIKTGNALFARSSRKNATKVMILLTDGHSMDRTDTAREAQRAKAEGVTIFVIGIGKVDPQEIDSAASQPTCVHVFLLQQFSSIDNILYEVRRRSCKAPTKVEIVNEEEAKVFGELLPNRTVEDTVEIDSKTPSTKITTEVVCGEVELFASSKTTSPSEALYEVKGLARDNQPASFSIQNGGQTVYVYYKGKMVSTTEDCRNRNKTFSISFTQASDSCKSSPCENGGTCVDQLTGFTCNCITGFDGNRCQNNIDECQNNPCANGGSCVDMVNGYMCVCVSGYSGSSCEINMNKCASSPCQNGGSCSNVNNDFVCSCSQGFRGKSCEINIDDCLSSVCLNGGLCKDLVNDFTCQCKPGFSGKTCNADIDDCTPNPCKNGGSCGDLVNDFRCSCSSGYTGKECEVIIDHCQTSPCRNAGTCVNSVSGYSCDCQNGYTGKNCESEATLVMCRIGSVEKECTIEDLQKTGFADHLCTGANSGSENSGSQAPENPTPSVPDASGTSAPSVCVPKGFVYHIPYPEDKAKYIQCDEYGGSTVMPCAPGTEFNAPRQICTSNTVCPPEKIITVPHSTDPGKYYNCVYGTAHLMSCPGTLVFNADLKICTWSSRRRELEKDSGKSETKNKMADDDDDEEEEKKMDEEETNDVTDENLDEDLEDELKERREKNDKKQRNIEELREALRKILGDKINM</sequence>
<keyword evidence="7" id="KW-0597">Phosphoprotein</keyword>
<feature type="chain" id="PRO_5036479458" description="Fibropellin-1" evidence="19">
    <location>
        <begin position="23"/>
        <end position="953"/>
    </location>
</feature>
<dbReference type="PROSITE" id="PS50940">
    <property type="entry name" value="CHIT_BIND_II"/>
    <property type="match status" value="2"/>
</dbReference>
<feature type="region of interest" description="Disordered" evidence="18">
    <location>
        <begin position="876"/>
        <end position="936"/>
    </location>
</feature>
<evidence type="ECO:0000259" key="22">
    <source>
        <dbReference type="PROSITE" id="PS50940"/>
    </source>
</evidence>
<reference evidence="23" key="1">
    <citation type="submission" date="2022-08" db="UniProtKB">
        <authorList>
            <consortium name="EnsemblMetazoa"/>
        </authorList>
    </citation>
    <scope>IDENTIFICATION</scope>
    <source>
        <strain evidence="23">05x7-T-G4-1.051#20</strain>
    </source>
</reference>
<evidence type="ECO:0000256" key="1">
    <source>
        <dbReference type="ARBA" id="ARBA00004247"/>
    </source>
</evidence>
<dbReference type="SMART" id="SM00327">
    <property type="entry name" value="VWA"/>
    <property type="match status" value="1"/>
</dbReference>
<dbReference type="SUPFAM" id="SSF53300">
    <property type="entry name" value="vWA-like"/>
    <property type="match status" value="1"/>
</dbReference>
<organism evidence="23 24">
    <name type="scientific">Magallana gigas</name>
    <name type="common">Pacific oyster</name>
    <name type="synonym">Crassostrea gigas</name>
    <dbReference type="NCBI Taxonomy" id="29159"/>
    <lineage>
        <taxon>Eukaryota</taxon>
        <taxon>Metazoa</taxon>
        <taxon>Spiralia</taxon>
        <taxon>Lophotrochozoa</taxon>
        <taxon>Mollusca</taxon>
        <taxon>Bivalvia</taxon>
        <taxon>Autobranchia</taxon>
        <taxon>Pteriomorphia</taxon>
        <taxon>Ostreida</taxon>
        <taxon>Ostreoidea</taxon>
        <taxon>Ostreidae</taxon>
        <taxon>Magallana</taxon>
    </lineage>
</organism>
<evidence type="ECO:0008006" key="25">
    <source>
        <dbReference type="Google" id="ProtNLM"/>
    </source>
</evidence>
<dbReference type="GO" id="GO:0061326">
    <property type="term" value="P:renal tubule development"/>
    <property type="evidence" value="ECO:0007669"/>
    <property type="project" value="UniProtKB-ARBA"/>
</dbReference>
<keyword evidence="4" id="KW-1003">Cell membrane</keyword>
<evidence type="ECO:0000313" key="24">
    <source>
        <dbReference type="Proteomes" id="UP000005408"/>
    </source>
</evidence>
<dbReference type="InterPro" id="IPR013032">
    <property type="entry name" value="EGF-like_CS"/>
</dbReference>
<dbReference type="GO" id="GO:0005112">
    <property type="term" value="F:Notch binding"/>
    <property type="evidence" value="ECO:0007669"/>
    <property type="project" value="TreeGrafter"/>
</dbReference>
<feature type="disulfide bond" evidence="17">
    <location>
        <begin position="506"/>
        <end position="515"/>
    </location>
</feature>
<dbReference type="PANTHER" id="PTHR12916:SF9">
    <property type="entry name" value="NEUROGENIC LOCUS NOTCH HOMOLOG PROTEIN 1-RELATED"/>
    <property type="match status" value="1"/>
</dbReference>
<dbReference type="PANTHER" id="PTHR12916">
    <property type="entry name" value="CYTOCHROME C OXIDASE POLYPEPTIDE VIC-2"/>
    <property type="match status" value="1"/>
</dbReference>
<dbReference type="SMART" id="SM00181">
    <property type="entry name" value="EGF"/>
    <property type="match status" value="6"/>
</dbReference>
<feature type="domain" description="EGF-like" evidence="20">
    <location>
        <begin position="518"/>
        <end position="554"/>
    </location>
</feature>
<dbReference type="Pfam" id="PF01607">
    <property type="entry name" value="CBM_14"/>
    <property type="match status" value="2"/>
</dbReference>
<feature type="domain" description="EGF-like" evidence="20">
    <location>
        <begin position="670"/>
        <end position="706"/>
    </location>
</feature>
<dbReference type="PROSITE" id="PS50026">
    <property type="entry name" value="EGF_3"/>
    <property type="match status" value="6"/>
</dbReference>
<feature type="signal peptide" evidence="19">
    <location>
        <begin position="1"/>
        <end position="22"/>
    </location>
</feature>
<dbReference type="PROSITE" id="PS00022">
    <property type="entry name" value="EGF_1"/>
    <property type="match status" value="6"/>
</dbReference>
<dbReference type="GO" id="GO:0051093">
    <property type="term" value="P:negative regulation of developmental process"/>
    <property type="evidence" value="ECO:0007669"/>
    <property type="project" value="UniProtKB-ARBA"/>
</dbReference>
<evidence type="ECO:0000313" key="23">
    <source>
        <dbReference type="EnsemblMetazoa" id="G32642.1:cds"/>
    </source>
</evidence>
<dbReference type="GO" id="GO:0009967">
    <property type="term" value="P:positive regulation of signal transduction"/>
    <property type="evidence" value="ECO:0007669"/>
    <property type="project" value="UniProtKB-ARBA"/>
</dbReference>
<dbReference type="OrthoDB" id="6130531at2759"/>
<evidence type="ECO:0000256" key="17">
    <source>
        <dbReference type="PROSITE-ProRule" id="PRU00076"/>
    </source>
</evidence>
<evidence type="ECO:0000256" key="11">
    <source>
        <dbReference type="ARBA" id="ARBA00022782"/>
    </source>
</evidence>
<dbReference type="AlphaFoldDB" id="A0A8W8MEQ3"/>
<dbReference type="PROSITE" id="PS00010">
    <property type="entry name" value="ASX_HYDROXYL"/>
    <property type="match status" value="6"/>
</dbReference>
<feature type="compositionally biased region" description="Acidic residues" evidence="18">
    <location>
        <begin position="890"/>
        <end position="921"/>
    </location>
</feature>
<dbReference type="OMA" id="IMHICAS"/>
<keyword evidence="13" id="KW-1133">Transmembrane helix</keyword>
<dbReference type="GO" id="GO:0005576">
    <property type="term" value="C:extracellular region"/>
    <property type="evidence" value="ECO:0007669"/>
    <property type="project" value="UniProtKB-SubCell"/>
</dbReference>
<evidence type="ECO:0000256" key="15">
    <source>
        <dbReference type="ARBA" id="ARBA00023157"/>
    </source>
</evidence>
<dbReference type="InterPro" id="IPR001881">
    <property type="entry name" value="EGF-like_Ca-bd_dom"/>
</dbReference>
<evidence type="ECO:0000256" key="18">
    <source>
        <dbReference type="SAM" id="MobiDB-lite"/>
    </source>
</evidence>
<dbReference type="GO" id="GO:0048638">
    <property type="term" value="P:regulation of developmental growth"/>
    <property type="evidence" value="ECO:0007669"/>
    <property type="project" value="UniProtKB-ARBA"/>
</dbReference>
<dbReference type="Gene3D" id="2.170.140.10">
    <property type="entry name" value="Chitin binding domain"/>
    <property type="match status" value="1"/>
</dbReference>
<dbReference type="FunFam" id="2.10.25.10:FF:000031">
    <property type="entry name" value="neurogenic locus notch homolog protein 3"/>
    <property type="match status" value="1"/>
</dbReference>
<dbReference type="GO" id="GO:0005509">
    <property type="term" value="F:calcium ion binding"/>
    <property type="evidence" value="ECO:0007669"/>
    <property type="project" value="InterPro"/>
</dbReference>
<dbReference type="GO" id="GO:0080090">
    <property type="term" value="P:regulation of primary metabolic process"/>
    <property type="evidence" value="ECO:0007669"/>
    <property type="project" value="UniProtKB-ARBA"/>
</dbReference>
<keyword evidence="5" id="KW-0964">Secreted</keyword>
<accession>A0A8W8MEQ3</accession>
<dbReference type="Pfam" id="PF00092">
    <property type="entry name" value="VWA"/>
    <property type="match status" value="1"/>
</dbReference>
<comment type="subcellular location">
    <subcellularLocation>
        <location evidence="1">Apical cell membrane</location>
        <topology evidence="1">Single-pass type I membrane protein</topology>
    </subcellularLocation>
    <subcellularLocation>
        <location evidence="2">Secreted</location>
    </subcellularLocation>
</comment>
<dbReference type="GO" id="GO:0003002">
    <property type="term" value="P:regionalization"/>
    <property type="evidence" value="ECO:0007669"/>
    <property type="project" value="UniProtKB-ARBA"/>
</dbReference>
<feature type="region of interest" description="Disordered" evidence="18">
    <location>
        <begin position="742"/>
        <end position="767"/>
    </location>
</feature>
<keyword evidence="15 17" id="KW-1015">Disulfide bond</keyword>
<dbReference type="GO" id="GO:0008593">
    <property type="term" value="P:regulation of Notch signaling pathway"/>
    <property type="evidence" value="ECO:0007669"/>
    <property type="project" value="UniProtKB-ARBA"/>
</dbReference>
<evidence type="ECO:0000256" key="10">
    <source>
        <dbReference type="ARBA" id="ARBA00022737"/>
    </source>
</evidence>
<feature type="domain" description="EGF-like" evidence="20">
    <location>
        <begin position="556"/>
        <end position="592"/>
    </location>
</feature>
<dbReference type="GO" id="GO:0009792">
    <property type="term" value="P:embryo development ending in birth or egg hatching"/>
    <property type="evidence" value="ECO:0007669"/>
    <property type="project" value="UniProtKB-ARBA"/>
</dbReference>
<dbReference type="GO" id="GO:0016324">
    <property type="term" value="C:apical plasma membrane"/>
    <property type="evidence" value="ECO:0007669"/>
    <property type="project" value="UniProtKB-SubCell"/>
</dbReference>
<dbReference type="PROSITE" id="PS01187">
    <property type="entry name" value="EGF_CA"/>
    <property type="match status" value="2"/>
</dbReference>
<dbReference type="GO" id="GO:0048598">
    <property type="term" value="P:embryonic morphogenesis"/>
    <property type="evidence" value="ECO:0007669"/>
    <property type="project" value="UniProtKB-ARBA"/>
</dbReference>
<dbReference type="FunFam" id="2.10.25.10:FF:000109">
    <property type="entry name" value="Notch homolog 4, [Drosophila]"/>
    <property type="match status" value="1"/>
</dbReference>
<dbReference type="Pfam" id="PF12661">
    <property type="entry name" value="hEGF"/>
    <property type="match status" value="1"/>
</dbReference>
<dbReference type="GO" id="GO:0008061">
    <property type="term" value="F:chitin binding"/>
    <property type="evidence" value="ECO:0007669"/>
    <property type="project" value="InterPro"/>
</dbReference>
<keyword evidence="10" id="KW-0677">Repeat</keyword>
<keyword evidence="12" id="KW-0106">Calcium</keyword>
<dbReference type="Pfam" id="PF00008">
    <property type="entry name" value="EGF"/>
    <property type="match status" value="5"/>
</dbReference>
<dbReference type="InterPro" id="IPR018097">
    <property type="entry name" value="EGF_Ca-bd_CS"/>
</dbReference>
<dbReference type="Gene3D" id="3.40.50.410">
    <property type="entry name" value="von Willebrand factor, type A domain"/>
    <property type="match status" value="1"/>
</dbReference>
<dbReference type="FunFam" id="2.10.25.10:FF:000007">
    <property type="entry name" value="Delta-like protein"/>
    <property type="match status" value="1"/>
</dbReference>
<evidence type="ECO:0000259" key="20">
    <source>
        <dbReference type="PROSITE" id="PS50026"/>
    </source>
</evidence>
<dbReference type="SMART" id="SM00494">
    <property type="entry name" value="ChtBD2"/>
    <property type="match status" value="2"/>
</dbReference>
<dbReference type="GO" id="GO:0005911">
    <property type="term" value="C:cell-cell junction"/>
    <property type="evidence" value="ECO:0007669"/>
    <property type="project" value="UniProtKB-ARBA"/>
</dbReference>
<dbReference type="PRINTS" id="PR00453">
    <property type="entry name" value="VWFADOMAIN"/>
</dbReference>
<feature type="disulfide bond" evidence="17">
    <location>
        <begin position="544"/>
        <end position="553"/>
    </location>
</feature>
<keyword evidence="16" id="KW-0325">Glycoprotein</keyword>
<dbReference type="GO" id="GO:0051049">
    <property type="term" value="P:regulation of transport"/>
    <property type="evidence" value="ECO:0007669"/>
    <property type="project" value="UniProtKB-ARBA"/>
</dbReference>
<comment type="caution">
    <text evidence="17">Lacks conserved residue(s) required for the propagation of feature annotation.</text>
</comment>
<dbReference type="InterPro" id="IPR002557">
    <property type="entry name" value="Chitin-bd_dom"/>
</dbReference>
<evidence type="ECO:0000256" key="6">
    <source>
        <dbReference type="ARBA" id="ARBA00022536"/>
    </source>
</evidence>
<keyword evidence="8" id="KW-0812">Transmembrane</keyword>
<dbReference type="EnsemblMetazoa" id="G32642.1">
    <property type="protein sequence ID" value="G32642.1:cds"/>
    <property type="gene ID" value="G32642"/>
</dbReference>
<feature type="domain" description="EGF-like" evidence="20">
    <location>
        <begin position="594"/>
        <end position="630"/>
    </location>
</feature>
<feature type="compositionally biased region" description="Polar residues" evidence="18">
    <location>
        <begin position="742"/>
        <end position="754"/>
    </location>
</feature>
<dbReference type="GO" id="GO:0060562">
    <property type="term" value="P:epithelial tube morphogenesis"/>
    <property type="evidence" value="ECO:0007669"/>
    <property type="project" value="UniProtKB-ARBA"/>
</dbReference>
<evidence type="ECO:0000256" key="16">
    <source>
        <dbReference type="ARBA" id="ARBA00023180"/>
    </source>
</evidence>
<dbReference type="SUPFAM" id="SSF57196">
    <property type="entry name" value="EGF/Laminin"/>
    <property type="match status" value="6"/>
</dbReference>
<keyword evidence="14" id="KW-0472">Membrane</keyword>
<dbReference type="CDD" id="cd01450">
    <property type="entry name" value="vWFA_subfamily_ECM"/>
    <property type="match status" value="1"/>
</dbReference>
<evidence type="ECO:0000256" key="19">
    <source>
        <dbReference type="SAM" id="SignalP"/>
    </source>
</evidence>
<evidence type="ECO:0000259" key="21">
    <source>
        <dbReference type="PROSITE" id="PS50234"/>
    </source>
</evidence>
<dbReference type="GO" id="GO:0060255">
    <property type="term" value="P:regulation of macromolecule metabolic process"/>
    <property type="evidence" value="ECO:0007669"/>
    <property type="project" value="UniProtKB-ARBA"/>
</dbReference>
<keyword evidence="11" id="KW-0221">Differentiation</keyword>
<feature type="domain" description="EGF-like" evidence="20">
    <location>
        <begin position="480"/>
        <end position="516"/>
    </location>
</feature>
<feature type="compositionally biased region" description="Basic and acidic residues" evidence="18">
    <location>
        <begin position="922"/>
        <end position="936"/>
    </location>
</feature>
<keyword evidence="3" id="KW-0217">Developmental protein</keyword>
<feature type="domain" description="EGF-like" evidence="20">
    <location>
        <begin position="632"/>
        <end position="668"/>
    </location>
</feature>
<protein>
    <recommendedName>
        <fullName evidence="25">Fibropellin-1</fullName>
    </recommendedName>
</protein>
<evidence type="ECO:0000256" key="2">
    <source>
        <dbReference type="ARBA" id="ARBA00004613"/>
    </source>
</evidence>
<keyword evidence="24" id="KW-1185">Reference proteome</keyword>
<dbReference type="GO" id="GO:0007219">
    <property type="term" value="P:Notch signaling pathway"/>
    <property type="evidence" value="ECO:0007669"/>
    <property type="project" value="TreeGrafter"/>
</dbReference>
<evidence type="ECO:0000256" key="4">
    <source>
        <dbReference type="ARBA" id="ARBA00022475"/>
    </source>
</evidence>
<keyword evidence="6 17" id="KW-0245">EGF-like domain</keyword>